<dbReference type="InterPro" id="IPR003593">
    <property type="entry name" value="AAA+_ATPase"/>
</dbReference>
<accession>A0A836BUQ8</accession>
<dbReference type="GO" id="GO:0004386">
    <property type="term" value="F:helicase activity"/>
    <property type="evidence" value="ECO:0007669"/>
    <property type="project" value="UniProtKB-KW"/>
</dbReference>
<dbReference type="InterPro" id="IPR036390">
    <property type="entry name" value="WH_DNA-bd_sf"/>
</dbReference>
<feature type="compositionally biased region" description="Acidic residues" evidence="7">
    <location>
        <begin position="215"/>
        <end position="239"/>
    </location>
</feature>
<dbReference type="PIRSF" id="PIRSF039073">
    <property type="entry name" value="BRR2"/>
    <property type="match status" value="1"/>
</dbReference>
<dbReference type="FunFam" id="1.10.3380.10:FF:000001">
    <property type="entry name" value="U5 small nuclear ribonucleoprotein helicase"/>
    <property type="match status" value="1"/>
</dbReference>
<keyword evidence="11" id="KW-1185">Reference proteome</keyword>
<dbReference type="FunFam" id="2.60.40.150:FF:000133">
    <property type="entry name" value="Pre-mRNA splicing helicase, putative"/>
    <property type="match status" value="1"/>
</dbReference>
<evidence type="ECO:0000256" key="6">
    <source>
        <dbReference type="ARBA" id="ARBA00055371"/>
    </source>
</evidence>
<keyword evidence="2" id="KW-0547">Nucleotide-binding</keyword>
<dbReference type="CDD" id="cd18019">
    <property type="entry name" value="DEXHc_Brr2_1"/>
    <property type="match status" value="1"/>
</dbReference>
<organism evidence="10 11">
    <name type="scientific">Edaphochlamys debaryana</name>
    <dbReference type="NCBI Taxonomy" id="47281"/>
    <lineage>
        <taxon>Eukaryota</taxon>
        <taxon>Viridiplantae</taxon>
        <taxon>Chlorophyta</taxon>
        <taxon>core chlorophytes</taxon>
        <taxon>Chlorophyceae</taxon>
        <taxon>CS clade</taxon>
        <taxon>Chlamydomonadales</taxon>
        <taxon>Chlamydomonadales incertae sedis</taxon>
        <taxon>Edaphochlamys</taxon>
    </lineage>
</organism>
<evidence type="ECO:0000313" key="10">
    <source>
        <dbReference type="EMBL" id="KAG2488263.1"/>
    </source>
</evidence>
<dbReference type="Pfam" id="PF00270">
    <property type="entry name" value="DEAD"/>
    <property type="match status" value="2"/>
</dbReference>
<gene>
    <name evidence="10" type="ORF">HYH03_013114</name>
</gene>
<dbReference type="SMART" id="SM00487">
    <property type="entry name" value="DEXDc"/>
    <property type="match status" value="2"/>
</dbReference>
<dbReference type="Gene3D" id="2.60.40.150">
    <property type="entry name" value="C2 domain"/>
    <property type="match status" value="2"/>
</dbReference>
<dbReference type="PANTHER" id="PTHR47961">
    <property type="entry name" value="DNA POLYMERASE THETA, PUTATIVE (AFU_ORTHOLOGUE AFUA_1G05260)-RELATED"/>
    <property type="match status" value="1"/>
</dbReference>
<evidence type="ECO:0000259" key="9">
    <source>
        <dbReference type="PROSITE" id="PS51194"/>
    </source>
</evidence>
<dbReference type="Gene3D" id="1.10.3380.10">
    <property type="entry name" value="Sec63 N-terminal domain-like domain"/>
    <property type="match status" value="2"/>
</dbReference>
<dbReference type="PANTHER" id="PTHR47961:SF4">
    <property type="entry name" value="ACTIVATING SIGNAL COINTEGRATOR 1 COMPLEX SUBUNIT 3"/>
    <property type="match status" value="1"/>
</dbReference>
<dbReference type="GO" id="GO:0016787">
    <property type="term" value="F:hydrolase activity"/>
    <property type="evidence" value="ECO:0007669"/>
    <property type="project" value="UniProtKB-KW"/>
</dbReference>
<dbReference type="PROSITE" id="PS51192">
    <property type="entry name" value="HELICASE_ATP_BIND_1"/>
    <property type="match status" value="2"/>
</dbReference>
<evidence type="ECO:0000259" key="8">
    <source>
        <dbReference type="PROSITE" id="PS51192"/>
    </source>
</evidence>
<dbReference type="InterPro" id="IPR011545">
    <property type="entry name" value="DEAD/DEAH_box_helicase_dom"/>
</dbReference>
<dbReference type="SUPFAM" id="SSF81296">
    <property type="entry name" value="E set domains"/>
    <property type="match status" value="1"/>
</dbReference>
<feature type="domain" description="Helicase ATP-binding" evidence="8">
    <location>
        <begin position="1349"/>
        <end position="1528"/>
    </location>
</feature>
<dbReference type="Pfam" id="PF02889">
    <property type="entry name" value="Sec63"/>
    <property type="match status" value="2"/>
</dbReference>
<feature type="region of interest" description="Disordered" evidence="7">
    <location>
        <begin position="395"/>
        <end position="414"/>
    </location>
</feature>
<dbReference type="PROSITE" id="PS51194">
    <property type="entry name" value="HELICASE_CTER"/>
    <property type="match status" value="1"/>
</dbReference>
<dbReference type="InterPro" id="IPR048863">
    <property type="entry name" value="BRR2_plug"/>
</dbReference>
<dbReference type="CDD" id="cd18795">
    <property type="entry name" value="SF2_C_Ski2"/>
    <property type="match status" value="1"/>
</dbReference>
<dbReference type="CDD" id="cd18021">
    <property type="entry name" value="DEXHc_Brr2_2"/>
    <property type="match status" value="1"/>
</dbReference>
<dbReference type="FunFam" id="3.40.50.300:FF:000368">
    <property type="entry name" value="U5 small nuclear ribonucleoprotein 200 kDa helicase"/>
    <property type="match status" value="1"/>
</dbReference>
<keyword evidence="3" id="KW-0378">Hydrolase</keyword>
<name>A0A836BUQ8_9CHLO</name>
<dbReference type="FunFam" id="3.40.50.300:FF:000102">
    <property type="entry name" value="RNA helicase, activating signal cointegrator 1"/>
    <property type="match status" value="1"/>
</dbReference>
<protein>
    <submittedName>
        <fullName evidence="10">Uncharacterized protein</fullName>
    </submittedName>
</protein>
<dbReference type="Proteomes" id="UP000612055">
    <property type="component" value="Unassembled WGS sequence"/>
</dbReference>
<evidence type="ECO:0000256" key="2">
    <source>
        <dbReference type="ARBA" id="ARBA00022741"/>
    </source>
</evidence>
<dbReference type="InterPro" id="IPR057842">
    <property type="entry name" value="WH_MER3"/>
</dbReference>
<dbReference type="GO" id="GO:0005524">
    <property type="term" value="F:ATP binding"/>
    <property type="evidence" value="ECO:0007669"/>
    <property type="project" value="UniProtKB-KW"/>
</dbReference>
<evidence type="ECO:0000256" key="5">
    <source>
        <dbReference type="ARBA" id="ARBA00022840"/>
    </source>
</evidence>
<dbReference type="FunFam" id="1.10.3380.10:FF:000002">
    <property type="entry name" value="Activating signal cointegrator 1 complex subunit 3"/>
    <property type="match status" value="1"/>
</dbReference>
<dbReference type="Pfam" id="PF21188">
    <property type="entry name" value="BRR2_plug"/>
    <property type="match status" value="1"/>
</dbReference>
<dbReference type="InterPro" id="IPR036388">
    <property type="entry name" value="WH-like_DNA-bd_sf"/>
</dbReference>
<dbReference type="InterPro" id="IPR014001">
    <property type="entry name" value="Helicase_ATP-bd"/>
</dbReference>
<dbReference type="InterPro" id="IPR004179">
    <property type="entry name" value="Sec63-dom"/>
</dbReference>
<evidence type="ECO:0000256" key="4">
    <source>
        <dbReference type="ARBA" id="ARBA00022806"/>
    </source>
</evidence>
<dbReference type="Gene3D" id="1.10.10.10">
    <property type="entry name" value="Winged helix-like DNA-binding domain superfamily/Winged helix DNA-binding domain"/>
    <property type="match status" value="2"/>
</dbReference>
<dbReference type="SUPFAM" id="SSF158702">
    <property type="entry name" value="Sec63 N-terminal domain-like"/>
    <property type="match status" value="2"/>
</dbReference>
<dbReference type="GO" id="GO:0005682">
    <property type="term" value="C:U5 snRNP"/>
    <property type="evidence" value="ECO:0007669"/>
    <property type="project" value="UniProtKB-ARBA"/>
</dbReference>
<dbReference type="Pfam" id="PF18149">
    <property type="entry name" value="Helicase_PWI"/>
    <property type="match status" value="1"/>
</dbReference>
<reference evidence="10" key="1">
    <citation type="journal article" date="2020" name="bioRxiv">
        <title>Comparative genomics of Chlamydomonas.</title>
        <authorList>
            <person name="Craig R.J."/>
            <person name="Hasan A.R."/>
            <person name="Ness R.W."/>
            <person name="Keightley P.D."/>
        </authorList>
    </citation>
    <scope>NUCLEOTIDE SEQUENCE</scope>
    <source>
        <strain evidence="10">CCAP 11/70</strain>
    </source>
</reference>
<dbReference type="SMART" id="SM00382">
    <property type="entry name" value="AAA"/>
    <property type="match status" value="2"/>
</dbReference>
<dbReference type="Pfam" id="PF23445">
    <property type="entry name" value="WHD_SNRNP200"/>
    <property type="match status" value="2"/>
</dbReference>
<dbReference type="InterPro" id="IPR014756">
    <property type="entry name" value="Ig_E-set"/>
</dbReference>
<evidence type="ECO:0000256" key="1">
    <source>
        <dbReference type="ARBA" id="ARBA00022737"/>
    </source>
</evidence>
<dbReference type="OrthoDB" id="5575at2759"/>
<dbReference type="FunFam" id="1.10.10.10:FF:000012">
    <property type="entry name" value="U5 small nuclear ribonucleoprotein helicase"/>
    <property type="match status" value="1"/>
</dbReference>
<dbReference type="FunFam" id="1.10.10.10:FF:000024">
    <property type="entry name" value="U5 small nuclear ribonucleoprotein helicase"/>
    <property type="match status" value="1"/>
</dbReference>
<comment type="function">
    <text evidence="6">RNA helicase that plays an essential role in pre-mRNA splicing as component of the U5 snRNP and U4/U6-U5 tri-snRNP complexes. Involved in spliceosome assembly, activation and disassembly.</text>
</comment>
<dbReference type="SMART" id="SM00490">
    <property type="entry name" value="HELICc"/>
    <property type="match status" value="2"/>
</dbReference>
<feature type="region of interest" description="Disordered" evidence="7">
    <location>
        <begin position="215"/>
        <end position="263"/>
    </location>
</feature>
<proteinExistence type="predicted"/>
<dbReference type="SUPFAM" id="SSF52540">
    <property type="entry name" value="P-loop containing nucleoside triphosphate hydrolases"/>
    <property type="match status" value="4"/>
</dbReference>
<dbReference type="InterPro" id="IPR027417">
    <property type="entry name" value="P-loop_NTPase"/>
</dbReference>
<keyword evidence="5" id="KW-0067">ATP-binding</keyword>
<dbReference type="SMART" id="SM00973">
    <property type="entry name" value="Sec63"/>
    <property type="match status" value="2"/>
</dbReference>
<keyword evidence="1" id="KW-0677">Repeat</keyword>
<dbReference type="GO" id="GO:0003676">
    <property type="term" value="F:nucleic acid binding"/>
    <property type="evidence" value="ECO:0007669"/>
    <property type="project" value="InterPro"/>
</dbReference>
<evidence type="ECO:0000256" key="3">
    <source>
        <dbReference type="ARBA" id="ARBA00022801"/>
    </source>
</evidence>
<dbReference type="InterPro" id="IPR035892">
    <property type="entry name" value="C2_domain_sf"/>
</dbReference>
<dbReference type="Pfam" id="PF00271">
    <property type="entry name" value="Helicase_C"/>
    <property type="match status" value="2"/>
</dbReference>
<dbReference type="Gene3D" id="3.40.50.300">
    <property type="entry name" value="P-loop containing nucleotide triphosphate hydrolases"/>
    <property type="match status" value="4"/>
</dbReference>
<feature type="domain" description="Helicase C-terminal" evidence="9">
    <location>
        <begin position="720"/>
        <end position="930"/>
    </location>
</feature>
<evidence type="ECO:0000256" key="7">
    <source>
        <dbReference type="SAM" id="MobiDB-lite"/>
    </source>
</evidence>
<comment type="caution">
    <text evidence="10">The sequence shown here is derived from an EMBL/GenBank/DDBJ whole genome shotgun (WGS) entry which is preliminary data.</text>
</comment>
<dbReference type="FunFam" id="1.10.150.20:FF:000004">
    <property type="entry name" value="U5 small nuclear ribonucleoprotein helicase"/>
    <property type="match status" value="1"/>
</dbReference>
<dbReference type="Gene3D" id="1.10.150.20">
    <property type="entry name" value="5' to 3' exonuclease, C-terminal subdomain"/>
    <property type="match status" value="2"/>
</dbReference>
<dbReference type="InterPro" id="IPR050474">
    <property type="entry name" value="Hel308_SKI2-like"/>
</dbReference>
<keyword evidence="4" id="KW-0347">Helicase</keyword>
<feature type="region of interest" description="Disordered" evidence="7">
    <location>
        <begin position="32"/>
        <end position="101"/>
    </location>
</feature>
<dbReference type="SUPFAM" id="SSF46785">
    <property type="entry name" value="Winged helix' DNA-binding domain"/>
    <property type="match status" value="2"/>
</dbReference>
<dbReference type="FunFam" id="3.40.50.300:FF:000062">
    <property type="entry name" value="U5 small nuclear ribonucleoprotein helicase"/>
    <property type="match status" value="1"/>
</dbReference>
<dbReference type="InterPro" id="IPR001650">
    <property type="entry name" value="Helicase_C-like"/>
</dbReference>
<feature type="domain" description="Helicase ATP-binding" evidence="8">
    <location>
        <begin position="502"/>
        <end position="686"/>
    </location>
</feature>
<dbReference type="FunFam" id="3.40.50.300:FF:000254">
    <property type="entry name" value="U5 small nuclear ribonucleoprotein helicase"/>
    <property type="match status" value="1"/>
</dbReference>
<dbReference type="GO" id="GO:0000393">
    <property type="term" value="P:spliceosomal conformational changes to generate catalytic conformation"/>
    <property type="evidence" value="ECO:0007669"/>
    <property type="project" value="UniProtKB-ARBA"/>
</dbReference>
<dbReference type="EMBL" id="JAEHOE010000085">
    <property type="protein sequence ID" value="KAG2488263.1"/>
    <property type="molecule type" value="Genomic_DNA"/>
</dbReference>
<dbReference type="InterPro" id="IPR041094">
    <property type="entry name" value="Brr2_helicase_PWI"/>
</dbReference>
<sequence>MAKQEKGGAEAFARFKQFDYKANSSLVLTADTRTREYATEPSGEPETLWGRMKAKMGDRAQTTRPDTDRKEKAAKKKRDAQAAELELAVPKQGRKRGQQGGMSVLDLEQGGMYRPRTKETREAYEALLAIIHSLFGEQPQDVLRGAADEVLAVLKNKDLRDPERQKECAALLGACDEDMFARLVALGKRITDFVSEAEAAPGDALDEELGVAVEFEEEEEDDEEEADEVLEVDDEEDADDRQPDTDLRTTAMDDVDAGEEARDEGLKVQELDAYWLQRRIARALGPGTEATKSQALAEQVLGVLGGPDDQRAVENELVLSLGFEHFELIKELIKNRLKIVWCTKLSRAETDEERARIEAEMAGAPDTAPILAALRATRTSARDRQTAMERSIREEARKLKQGEAGGRGETGAGVSAARHTVPLETLQFRQGAHLMSNKSVALPQGSQRRAYKGYEEVEVPALKPKPFADNEKLRKIADLPEWARPAFAGMEQLNRIQSRVSECAMFSGENMLVCAPTGAGKTNVAMLCVLHELGLHLRPDGTIDTSAFKIVYVAPMKALVAEMVGNFTKRLTEAYGIKVRELTGDINLSKAEIDDTQIIVTTPEKWDIITRKSDDRTYANLVRLLIVDEIHLLHDDRGPVLESIISRTIRQVESTQEMIRIVGLSATLPNYEDVAVFLRVKPDKGLFYFDNSYRPCPLAQQYIGVSVKKPLQRFQLMNEICYNKVLECAGRHQVLVFVHSRKETAKTARHIKETALAQDVLTRFMRADSASREILQTEAENCKDSDLRDILPFGFGIHHAGMTRADRTLVEDLFADGHVQVLVSTATLAWGVNLPAHTVVIKGTQIYNPVKGAWDELSPQDVMQMMGRAGRPQFDSFGEGIIITGHGELQFYLSLFNQQLPIESQFIKSLADNLNAEVVLGTVSSLKDAAHWLGYTYLYVRMLRSPALYGVPPADLDTDPLLQDRRLDLAHSAALLLDKHSLLRYDRKTGNLQSTDLGRIASHYYVSYTTIAHFNEHLKPTMGDIELLRLFSLAEEFRYMVVRDEEKLELAKLVERVPIPVKESLDEPTAKVNVLMQAYISNLKLEGLALASDMVYVTQSAGRLMRCLFEICLRRGWTGLTDRALALSKMVNYRMWGSQSPLRQFKGVPNDVLIKLEKRDLPWDRFYDLSSQELGELIRAPKMGKSLHKLIHQFPRLELAAHVQPITRTCLKIDLTITPDFAWDDKVHGFVEPFWIFVDDQDSEQVLHHQYWLLKKSNAGEEHVVAFTVPIAEPVPPQFFIRVVSDRWLSCEASLPVSFRHLILPTKFPPPTELLDLQPLPVSALRNAAFEALYKGLQHFNPIQTQVFTAMYNSDDNALIAAPTGSGKTICAEFAILRMLTKAAEGKCTARCVYIAPHEALAKDVAEAWDKKFGEGLGVAVVRLTGETAADLKLLERGNLVVATPGQWDVMSRRWKQRKNVKDVALFIADELHLIGGPKGPTLEVVVSRMRYISAQADRPIRIVGLCHSASNAKDLGDWIGATAHGLFNFPPGSRPVPLEVHVQGFDITNFEARMQAMSRPTYTAIVTHAAGQKPALVFVPTRKHARLAALDLLTYAAADGEPLKFCAASEADLAPYLPRVRDSALRHSLQYGVAFCHETMPASDQAVVKLLFESGAIQVLVVTAALCWGLGSTAAQLVVVAGTQYYDGSGLGASDYPITDLIQMIGRASRPMVDDCGKVVLMCASHRKEYYKRFLLEPLPVESHLDHYLHDHFVAEIVTKTIENKQDAVDYLTWTFFYRRLAQNPNYYNMAGVSHRHLSDHLSELVENTLSDLETSKVISIEDDMDLSPLNLGMIAAYYHITYTTIELLAASLTAKTKTKGLLEILANASEFDHLEVRPGEEQAVAKLVNHSPVPFTNPKPSDPHTKANALLQAHFSRTPLGGDLSLDQREVVRESVRLLQAVVDVIASNGWLSPALAAMEMSQMVTQALWDKDSPLLQLPHVTPELAARLEAAGCASVFELLEMADEPRKEALGSALSEAQMGELAAVANRYPDINVTYEVSAGDGEVLPGEAVSVVVALERELDEEEGGELGPVPAPHFPGRRDEGWWLVVGDPKANALLAIKRVNLGKALRTKLDFSAPAPGPDGTARLTLFFMCDSWLGCDQEYEVNLKVAANEGGPEAMDE</sequence>
<dbReference type="FunFam" id="2.60.40.150:FF:000004">
    <property type="entry name" value="RNA helicase, activating signal cointegrator 1"/>
    <property type="match status" value="1"/>
</dbReference>
<evidence type="ECO:0000313" key="11">
    <source>
        <dbReference type="Proteomes" id="UP000612055"/>
    </source>
</evidence>